<evidence type="ECO:0000313" key="2">
    <source>
        <dbReference type="Proteomes" id="UP000054567"/>
    </source>
</evidence>
<name>A0A0J6F438_COCPO</name>
<dbReference type="EMBL" id="DS268109">
    <property type="protein sequence ID" value="KMM64923.1"/>
    <property type="molecule type" value="Genomic_DNA"/>
</dbReference>
<dbReference type="AlphaFoldDB" id="A0A0J6F438"/>
<protein>
    <submittedName>
        <fullName evidence="1">Uncharacterized protein</fullName>
    </submittedName>
</protein>
<sequence>MSGAVQRKGWDVLEPLRQALGDNAPYRPSKALAYVITTGPELFTGRRAAGALAGVVWRGLDQAGWELGAGELEAGRKNLHIQAGHSDIVVSRCIRTLLADLLRRMKHPNHRNPGAALGLSPCLGDDKQLDYLRHRTEACDDDQSSFVGILAHAGCPTG</sequence>
<gene>
    <name evidence="1" type="ORF">CPAG_01276</name>
</gene>
<accession>A0A0J6F438</accession>
<reference evidence="2" key="2">
    <citation type="journal article" date="2009" name="Genome Res.">
        <title>Comparative genomic analyses of the human fungal pathogens Coccidioides and their relatives.</title>
        <authorList>
            <person name="Sharpton T.J."/>
            <person name="Stajich J.E."/>
            <person name="Rounsley S.D."/>
            <person name="Gardner M.J."/>
            <person name="Wortman J.R."/>
            <person name="Jordar V.S."/>
            <person name="Maiti R."/>
            <person name="Kodira C.D."/>
            <person name="Neafsey D.E."/>
            <person name="Zeng Q."/>
            <person name="Hung C.-Y."/>
            <person name="McMahan C."/>
            <person name="Muszewska A."/>
            <person name="Grynberg M."/>
            <person name="Mandel M.A."/>
            <person name="Kellner E.M."/>
            <person name="Barker B.M."/>
            <person name="Galgiani J.N."/>
            <person name="Orbach M.J."/>
            <person name="Kirkland T.N."/>
            <person name="Cole G.T."/>
            <person name="Henn M.R."/>
            <person name="Birren B.W."/>
            <person name="Taylor J.W."/>
        </authorList>
    </citation>
    <scope>NUCLEOTIDE SEQUENCE [LARGE SCALE GENOMIC DNA]</scope>
    <source>
        <strain evidence="2">RMSCC 3488</strain>
    </source>
</reference>
<evidence type="ECO:0000313" key="1">
    <source>
        <dbReference type="EMBL" id="KMM64923.1"/>
    </source>
</evidence>
<dbReference type="VEuPathDB" id="FungiDB:CPAG_01276"/>
<proteinExistence type="predicted"/>
<organism evidence="1 2">
    <name type="scientific">Coccidioides posadasii RMSCC 3488</name>
    <dbReference type="NCBI Taxonomy" id="454284"/>
    <lineage>
        <taxon>Eukaryota</taxon>
        <taxon>Fungi</taxon>
        <taxon>Dikarya</taxon>
        <taxon>Ascomycota</taxon>
        <taxon>Pezizomycotina</taxon>
        <taxon>Eurotiomycetes</taxon>
        <taxon>Eurotiomycetidae</taxon>
        <taxon>Onygenales</taxon>
        <taxon>Onygenaceae</taxon>
        <taxon>Coccidioides</taxon>
    </lineage>
</organism>
<dbReference type="Proteomes" id="UP000054567">
    <property type="component" value="Unassembled WGS sequence"/>
</dbReference>
<reference evidence="1 2" key="1">
    <citation type="submission" date="2007-06" db="EMBL/GenBank/DDBJ databases">
        <title>The Genome Sequence of Coccidioides posadasii RMSCC_3488.</title>
        <authorList>
            <consortium name="Coccidioides Genome Resources Consortium"/>
            <consortium name="The Broad Institute Genome Sequencing Platform"/>
            <person name="Henn M.R."/>
            <person name="Sykes S."/>
            <person name="Young S."/>
            <person name="Jaffe D."/>
            <person name="Berlin A."/>
            <person name="Alvarez P."/>
            <person name="Butler J."/>
            <person name="Gnerre S."/>
            <person name="Grabherr M."/>
            <person name="Mauceli E."/>
            <person name="Brockman W."/>
            <person name="Kodira C."/>
            <person name="Alvarado L."/>
            <person name="Zeng Q."/>
            <person name="Crawford M."/>
            <person name="Antoine C."/>
            <person name="Devon K."/>
            <person name="Galgiani J."/>
            <person name="Orsborn K."/>
            <person name="Lewis M.L."/>
            <person name="Nusbaum C."/>
            <person name="Galagan J."/>
            <person name="Birren B."/>
        </authorList>
    </citation>
    <scope>NUCLEOTIDE SEQUENCE [LARGE SCALE GENOMIC DNA]</scope>
    <source>
        <strain evidence="1 2">RMSCC 3488</strain>
    </source>
</reference>
<reference evidence="2" key="3">
    <citation type="journal article" date="2010" name="Genome Res.">
        <title>Population genomic sequencing of Coccidioides fungi reveals recent hybridization and transposon control.</title>
        <authorList>
            <person name="Neafsey D.E."/>
            <person name="Barker B.M."/>
            <person name="Sharpton T.J."/>
            <person name="Stajich J.E."/>
            <person name="Park D.J."/>
            <person name="Whiston E."/>
            <person name="Hung C.-Y."/>
            <person name="McMahan C."/>
            <person name="White J."/>
            <person name="Sykes S."/>
            <person name="Heiman D."/>
            <person name="Young S."/>
            <person name="Zeng Q."/>
            <person name="Abouelleil A."/>
            <person name="Aftuck L."/>
            <person name="Bessette D."/>
            <person name="Brown A."/>
            <person name="FitzGerald M."/>
            <person name="Lui A."/>
            <person name="Macdonald J.P."/>
            <person name="Priest M."/>
            <person name="Orbach M.J."/>
            <person name="Galgiani J.N."/>
            <person name="Kirkland T.N."/>
            <person name="Cole G.T."/>
            <person name="Birren B.W."/>
            <person name="Henn M.R."/>
            <person name="Taylor J.W."/>
            <person name="Rounsley S.D."/>
        </authorList>
    </citation>
    <scope>NUCLEOTIDE SEQUENCE [LARGE SCALE GENOMIC DNA]</scope>
    <source>
        <strain evidence="2">RMSCC 3488</strain>
    </source>
</reference>